<dbReference type="AlphaFoldDB" id="A0A6A4SJG1"/>
<sequence length="132" mass="15017">MDRRAVGTRIEGSESRKRFVCRACRSVCRFNDDGEKTTCPLSLGSRTSDEIRCSGNPNLRNPSEELLLGFRTESDEMTRVCFGRCVHEHPEFKQCREWKMQKAGVIVLCYRSGLFAVERLKGRRAAHTGSAE</sequence>
<proteinExistence type="predicted"/>
<reference evidence="1 2" key="1">
    <citation type="submission" date="2019-06" db="EMBL/GenBank/DDBJ databases">
        <title>Draft genomes of female and male turbot (Scophthalmus maximus).</title>
        <authorList>
            <person name="Xu H."/>
            <person name="Xu X.-W."/>
            <person name="Shao C."/>
            <person name="Chen S."/>
        </authorList>
    </citation>
    <scope>NUCLEOTIDE SEQUENCE [LARGE SCALE GENOMIC DNA]</scope>
    <source>
        <strain evidence="1">Ysfricsl-2016a</strain>
        <tissue evidence="1">Blood</tissue>
    </source>
</reference>
<dbReference type="EMBL" id="VEVO01000014">
    <property type="protein sequence ID" value="KAF0032010.1"/>
    <property type="molecule type" value="Genomic_DNA"/>
</dbReference>
<organism evidence="1 2">
    <name type="scientific">Scophthalmus maximus</name>
    <name type="common">Turbot</name>
    <name type="synonym">Psetta maxima</name>
    <dbReference type="NCBI Taxonomy" id="52904"/>
    <lineage>
        <taxon>Eukaryota</taxon>
        <taxon>Metazoa</taxon>
        <taxon>Chordata</taxon>
        <taxon>Craniata</taxon>
        <taxon>Vertebrata</taxon>
        <taxon>Euteleostomi</taxon>
        <taxon>Actinopterygii</taxon>
        <taxon>Neopterygii</taxon>
        <taxon>Teleostei</taxon>
        <taxon>Neoteleostei</taxon>
        <taxon>Acanthomorphata</taxon>
        <taxon>Carangaria</taxon>
        <taxon>Pleuronectiformes</taxon>
        <taxon>Pleuronectoidei</taxon>
        <taxon>Scophthalmidae</taxon>
        <taxon>Scophthalmus</taxon>
    </lineage>
</organism>
<evidence type="ECO:0000313" key="1">
    <source>
        <dbReference type="EMBL" id="KAF0032010.1"/>
    </source>
</evidence>
<accession>A0A6A4SJG1</accession>
<gene>
    <name evidence="1" type="ORF">F2P81_016565</name>
</gene>
<name>A0A6A4SJG1_SCOMX</name>
<evidence type="ECO:0000313" key="2">
    <source>
        <dbReference type="Proteomes" id="UP000438429"/>
    </source>
</evidence>
<comment type="caution">
    <text evidence="1">The sequence shown here is derived from an EMBL/GenBank/DDBJ whole genome shotgun (WGS) entry which is preliminary data.</text>
</comment>
<dbReference type="Proteomes" id="UP000438429">
    <property type="component" value="Unassembled WGS sequence"/>
</dbReference>
<protein>
    <submittedName>
        <fullName evidence="1">Uncharacterized protein</fullName>
    </submittedName>
</protein>